<name>A0A7K8VTQ8_9STRI</name>
<feature type="non-terminal residue" evidence="1">
    <location>
        <position position="342"/>
    </location>
</feature>
<keyword evidence="2" id="KW-1185">Reference proteome</keyword>
<evidence type="ECO:0000313" key="1">
    <source>
        <dbReference type="EMBL" id="NXF69959.1"/>
    </source>
</evidence>
<gene>
    <name evidence="1" type="primary">Dnah14</name>
    <name evidence="1" type="ORF">CICNIG_R03217</name>
</gene>
<comment type="caution">
    <text evidence="1">The sequence shown here is derived from an EMBL/GenBank/DDBJ whole genome shotgun (WGS) entry which is preliminary data.</text>
</comment>
<reference evidence="1 2" key="1">
    <citation type="submission" date="2019-09" db="EMBL/GenBank/DDBJ databases">
        <title>Bird 10,000 Genomes (B10K) Project - Family phase.</title>
        <authorList>
            <person name="Zhang G."/>
        </authorList>
    </citation>
    <scope>NUCLEOTIDE SEQUENCE [LARGE SCALE GENOMIC DNA]</scope>
    <source>
        <strain evidence="1">B10K-DU-001-07</strain>
        <tissue evidence="1">Muscle</tissue>
    </source>
</reference>
<protein>
    <submittedName>
        <fullName evidence="1">DYH14 protein</fullName>
    </submittedName>
</protein>
<sequence>PQMNEQNKMLKEKLVSHLRFEPERAEVLLMVKGRYIVCEPTDSSEKDNSELSSSLEKKYPILHTAVYRPNTERKNKATIKVEGVYFENVLSRIHKEGREESVCQPTNMSEHETMKLKRSIIKPASLMSKNEILEKTLPATSACKDVQPDYIQKTEMQTAVLEPSCHEKTCEPLKVERSSKKLLRTKVHSYDRTEPIDDDVIIHILRLRGKLGWQTELPSCERLAREADVARFQKFTLTKPLLLKDSGEYIYCLERNRKNFKVPYNPYDLEVVSTNTALQNKEYWTITASFVSKVVCYHKLGEMEITPVPQWLRERHLYSKLLNLNFFSNFRMKKCFLVWKIN</sequence>
<evidence type="ECO:0000313" key="2">
    <source>
        <dbReference type="Proteomes" id="UP000542434"/>
    </source>
</evidence>
<feature type="non-terminal residue" evidence="1">
    <location>
        <position position="1"/>
    </location>
</feature>
<proteinExistence type="predicted"/>
<dbReference type="EMBL" id="VWZC01015630">
    <property type="protein sequence ID" value="NXF69959.1"/>
    <property type="molecule type" value="Genomic_DNA"/>
</dbReference>
<dbReference type="AlphaFoldDB" id="A0A7K8VTQ8"/>
<dbReference type="Proteomes" id="UP000542434">
    <property type="component" value="Unassembled WGS sequence"/>
</dbReference>
<accession>A0A7K8VTQ8</accession>
<organism evidence="1 2">
    <name type="scientific">Ciccaba nigrolineata</name>
    <dbReference type="NCBI Taxonomy" id="1118524"/>
    <lineage>
        <taxon>Eukaryota</taxon>
        <taxon>Metazoa</taxon>
        <taxon>Chordata</taxon>
        <taxon>Craniata</taxon>
        <taxon>Vertebrata</taxon>
        <taxon>Euteleostomi</taxon>
        <taxon>Archelosauria</taxon>
        <taxon>Archosauria</taxon>
        <taxon>Dinosauria</taxon>
        <taxon>Saurischia</taxon>
        <taxon>Theropoda</taxon>
        <taxon>Coelurosauria</taxon>
        <taxon>Aves</taxon>
        <taxon>Neognathae</taxon>
        <taxon>Neoaves</taxon>
        <taxon>Telluraves</taxon>
        <taxon>Strigiformes</taxon>
        <taxon>Strigidae</taxon>
        <taxon>Ciccaba</taxon>
    </lineage>
</organism>